<dbReference type="InterPro" id="IPR010264">
    <property type="entry name" value="Self-incomp_S1"/>
</dbReference>
<keyword evidence="4" id="KW-0964">Secreted</keyword>
<dbReference type="AlphaFoldDB" id="A0AAE1XSR2"/>
<reference evidence="7" key="1">
    <citation type="submission" date="2020-06" db="EMBL/GenBank/DDBJ databases">
        <authorList>
            <person name="Li T."/>
            <person name="Hu X."/>
            <person name="Zhang T."/>
            <person name="Song X."/>
            <person name="Zhang H."/>
            <person name="Dai N."/>
            <person name="Sheng W."/>
            <person name="Hou X."/>
            <person name="Wei L."/>
        </authorList>
    </citation>
    <scope>NUCLEOTIDE SEQUENCE</scope>
    <source>
        <strain evidence="7">3651</strain>
        <tissue evidence="7">Leaf</tissue>
    </source>
</reference>
<keyword evidence="8" id="KW-1185">Reference proteome</keyword>
<evidence type="ECO:0000313" key="8">
    <source>
        <dbReference type="Proteomes" id="UP001293254"/>
    </source>
</evidence>
<keyword evidence="5 6" id="KW-0732">Signal</keyword>
<dbReference type="GO" id="GO:0060320">
    <property type="term" value="P:rejection of self pollen"/>
    <property type="evidence" value="ECO:0007669"/>
    <property type="project" value="UniProtKB-KW"/>
</dbReference>
<evidence type="ECO:0000256" key="5">
    <source>
        <dbReference type="ARBA" id="ARBA00022729"/>
    </source>
</evidence>
<evidence type="ECO:0000256" key="1">
    <source>
        <dbReference type="ARBA" id="ARBA00004613"/>
    </source>
</evidence>
<accession>A0AAE1XSR2</accession>
<evidence type="ECO:0000256" key="3">
    <source>
        <dbReference type="ARBA" id="ARBA00022471"/>
    </source>
</evidence>
<name>A0AAE1XSR2_9LAMI</name>
<evidence type="ECO:0008006" key="9">
    <source>
        <dbReference type="Google" id="ProtNLM"/>
    </source>
</evidence>
<reference evidence="7" key="2">
    <citation type="journal article" date="2024" name="Plant">
        <title>Genomic evolution and insights into agronomic trait innovations of Sesamum species.</title>
        <authorList>
            <person name="Miao H."/>
            <person name="Wang L."/>
            <person name="Qu L."/>
            <person name="Liu H."/>
            <person name="Sun Y."/>
            <person name="Le M."/>
            <person name="Wang Q."/>
            <person name="Wei S."/>
            <person name="Zheng Y."/>
            <person name="Lin W."/>
            <person name="Duan Y."/>
            <person name="Cao H."/>
            <person name="Xiong S."/>
            <person name="Wang X."/>
            <person name="Wei L."/>
            <person name="Li C."/>
            <person name="Ma Q."/>
            <person name="Ju M."/>
            <person name="Zhao R."/>
            <person name="Li G."/>
            <person name="Mu C."/>
            <person name="Tian Q."/>
            <person name="Mei H."/>
            <person name="Zhang T."/>
            <person name="Gao T."/>
            <person name="Zhang H."/>
        </authorList>
    </citation>
    <scope>NUCLEOTIDE SEQUENCE</scope>
    <source>
        <strain evidence="7">3651</strain>
    </source>
</reference>
<comment type="caution">
    <text evidence="7">The sequence shown here is derived from an EMBL/GenBank/DDBJ whole genome shotgun (WGS) entry which is preliminary data.</text>
</comment>
<dbReference type="EMBL" id="JACGWO010000010">
    <property type="protein sequence ID" value="KAK4417296.1"/>
    <property type="molecule type" value="Genomic_DNA"/>
</dbReference>
<feature type="chain" id="PRO_5042287003" description="S-protein homolog" evidence="6">
    <location>
        <begin position="22"/>
        <end position="135"/>
    </location>
</feature>
<evidence type="ECO:0000256" key="6">
    <source>
        <dbReference type="SAM" id="SignalP"/>
    </source>
</evidence>
<protein>
    <recommendedName>
        <fullName evidence="9">S-protein homolog</fullName>
    </recommendedName>
</protein>
<organism evidence="7 8">
    <name type="scientific">Sesamum alatum</name>
    <dbReference type="NCBI Taxonomy" id="300844"/>
    <lineage>
        <taxon>Eukaryota</taxon>
        <taxon>Viridiplantae</taxon>
        <taxon>Streptophyta</taxon>
        <taxon>Embryophyta</taxon>
        <taxon>Tracheophyta</taxon>
        <taxon>Spermatophyta</taxon>
        <taxon>Magnoliopsida</taxon>
        <taxon>eudicotyledons</taxon>
        <taxon>Gunneridae</taxon>
        <taxon>Pentapetalae</taxon>
        <taxon>asterids</taxon>
        <taxon>lamiids</taxon>
        <taxon>Lamiales</taxon>
        <taxon>Pedaliaceae</taxon>
        <taxon>Sesamum</taxon>
    </lineage>
</organism>
<dbReference type="Pfam" id="PF05938">
    <property type="entry name" value="Self-incomp_S1"/>
    <property type="match status" value="1"/>
</dbReference>
<feature type="signal peptide" evidence="6">
    <location>
        <begin position="1"/>
        <end position="21"/>
    </location>
</feature>
<sequence length="135" mass="15106">MMSPIMNKSFISLFILSLLLGDSIKVTPSRVLTKTAEEADDVVVHINNNTSYNEAKSSSNDTYEVHIVDRLPNDTALYLHCASGEFSLGTRYLHTGDDFHWLIRLHRIVPVLESIAFNAFGQSGKMGFGWIKFLG</sequence>
<dbReference type="GO" id="GO:0005576">
    <property type="term" value="C:extracellular region"/>
    <property type="evidence" value="ECO:0007669"/>
    <property type="project" value="UniProtKB-SubCell"/>
</dbReference>
<evidence type="ECO:0000313" key="7">
    <source>
        <dbReference type="EMBL" id="KAK4417296.1"/>
    </source>
</evidence>
<proteinExistence type="inferred from homology"/>
<evidence type="ECO:0000256" key="4">
    <source>
        <dbReference type="ARBA" id="ARBA00022525"/>
    </source>
</evidence>
<comment type="similarity">
    <text evidence="2">Belongs to the plant self-incompatibility (S1) protein family.</text>
</comment>
<keyword evidence="3" id="KW-0713">Self-incompatibility</keyword>
<evidence type="ECO:0000256" key="2">
    <source>
        <dbReference type="ARBA" id="ARBA00005581"/>
    </source>
</evidence>
<dbReference type="Proteomes" id="UP001293254">
    <property type="component" value="Unassembled WGS sequence"/>
</dbReference>
<comment type="subcellular location">
    <subcellularLocation>
        <location evidence="1">Secreted</location>
    </subcellularLocation>
</comment>
<gene>
    <name evidence="7" type="ORF">Salat_2555200</name>
</gene>